<evidence type="ECO:0000256" key="7">
    <source>
        <dbReference type="SAM" id="SignalP"/>
    </source>
</evidence>
<keyword evidence="5" id="KW-0325">Glycoprotein</keyword>
<feature type="signal peptide" evidence="7">
    <location>
        <begin position="1"/>
        <end position="28"/>
    </location>
</feature>
<dbReference type="GO" id="GO:0098552">
    <property type="term" value="C:side of membrane"/>
    <property type="evidence" value="ECO:0007669"/>
    <property type="project" value="UniProtKB-KW"/>
</dbReference>
<accession>M4SWP9</accession>
<reference evidence="9" key="1">
    <citation type="submission" date="2013-02" db="EMBL/GenBank/DDBJ databases">
        <authorList>
            <person name="Cross G.A.M."/>
            <person name="Kim H.-S."/>
            <person name="Wickstead B."/>
        </authorList>
    </citation>
    <scope>NUCLEOTIDE SEQUENCE</scope>
    <source>
        <strain evidence="9">Lister 427</strain>
    </source>
</reference>
<organism evidence="9">
    <name type="scientific">Trypanosoma brucei</name>
    <dbReference type="NCBI Taxonomy" id="5691"/>
    <lineage>
        <taxon>Eukaryota</taxon>
        <taxon>Discoba</taxon>
        <taxon>Euglenozoa</taxon>
        <taxon>Kinetoplastea</taxon>
        <taxon>Metakinetoplastina</taxon>
        <taxon>Trypanosomatida</taxon>
        <taxon>Trypanosomatidae</taxon>
        <taxon>Trypanosoma</taxon>
    </lineage>
</organism>
<dbReference type="SUPFAM" id="SSF58087">
    <property type="entry name" value="Variant surface glycoprotein (N-terminal domain)"/>
    <property type="match status" value="1"/>
</dbReference>
<dbReference type="EMBL" id="KC613058">
    <property type="protein sequence ID" value="AGH60489.1"/>
    <property type="molecule type" value="Genomic_DNA"/>
</dbReference>
<evidence type="ECO:0000256" key="6">
    <source>
        <dbReference type="ARBA" id="ARBA00023288"/>
    </source>
</evidence>
<evidence type="ECO:0000259" key="8">
    <source>
        <dbReference type="Pfam" id="PF00913"/>
    </source>
</evidence>
<proteinExistence type="predicted"/>
<reference evidence="9" key="2">
    <citation type="journal article" date="2014" name="Mol. Biochem. Parasitol.">
        <title>Capturing the variant surface glycoprotein repertoire (the VSGnome) of Trypanosoma brucei Lister 427.</title>
        <authorList>
            <person name="Cross G.A."/>
            <person name="Kim H.S."/>
            <person name="Wickstead B."/>
        </authorList>
    </citation>
    <scope>NUCLEOTIDE SEQUENCE</scope>
    <source>
        <strain evidence="9">Lister 427</strain>
    </source>
</reference>
<dbReference type="Pfam" id="PF00913">
    <property type="entry name" value="Trypan_glycop"/>
    <property type="match status" value="1"/>
</dbReference>
<feature type="domain" description="Trypanosome variant surface glycoprotein A-type N-terminal" evidence="8">
    <location>
        <begin position="15"/>
        <end position="363"/>
    </location>
</feature>
<evidence type="ECO:0000256" key="1">
    <source>
        <dbReference type="ARBA" id="ARBA00004609"/>
    </source>
</evidence>
<dbReference type="GO" id="GO:0042783">
    <property type="term" value="P:symbiont-mediated evasion of host immune response"/>
    <property type="evidence" value="ECO:0007669"/>
    <property type="project" value="InterPro"/>
</dbReference>
<dbReference type="GO" id="GO:0005886">
    <property type="term" value="C:plasma membrane"/>
    <property type="evidence" value="ECO:0007669"/>
    <property type="project" value="UniProtKB-SubCell"/>
</dbReference>
<dbReference type="InterPro" id="IPR001812">
    <property type="entry name" value="Trypano_VSG_A_N_dom"/>
</dbReference>
<evidence type="ECO:0000256" key="3">
    <source>
        <dbReference type="ARBA" id="ARBA00022622"/>
    </source>
</evidence>
<dbReference type="AlphaFoldDB" id="M4SWP9"/>
<evidence type="ECO:0000313" key="9">
    <source>
        <dbReference type="EMBL" id="AGH60489.1"/>
    </source>
</evidence>
<keyword evidence="7" id="KW-0732">Signal</keyword>
<comment type="subcellular location">
    <subcellularLocation>
        <location evidence="1">Cell membrane</location>
        <topology evidence="1">Lipid-anchor</topology>
        <topology evidence="1">GPI-anchor</topology>
    </subcellularLocation>
</comment>
<protein>
    <submittedName>
        <fullName evidence="9">Variant surface glycoprotein 1565</fullName>
    </submittedName>
</protein>
<evidence type="ECO:0000256" key="2">
    <source>
        <dbReference type="ARBA" id="ARBA00022475"/>
    </source>
</evidence>
<evidence type="ECO:0000256" key="4">
    <source>
        <dbReference type="ARBA" id="ARBA00023136"/>
    </source>
</evidence>
<evidence type="ECO:0000256" key="5">
    <source>
        <dbReference type="ARBA" id="ARBA00023180"/>
    </source>
</evidence>
<sequence length="363" mass="38407">MVLKIHKSVTFAASILTALLLWRDNGHTAHNAMKEATWKSLCSLAGKLRKLPGVADTSIHNIQTLAKQYEILALRIDVYLASSANDELSAELATLALELHALAQQKASDGAENQASAAIYRVAATQQAAGETVGTLNVFAVKPADGKFCLGNGDGSADAAAQRAGYGCASTPLTPTTTASNIGDTIISATGFAQMAAISDGSGVEGTGNKCMFTKHGSTHTSWTEGVQNTKLLYELLYFSTNGQVKRKARQTISDTKSPAANILVTAFHEAKAIKADYVAQADKTTEDLITDALSTPTLKTTLEAVLQYPPLSLSKAAATSKAETIKQSTMKADKAEAAKLWKEIKDAKVIDITKTDSKQTEL</sequence>
<dbReference type="Gene3D" id="1.10.470.10">
    <property type="entry name" value="Variant Surface Glycoprotein, subunit A, domain 2"/>
    <property type="match status" value="1"/>
</dbReference>
<dbReference type="Gene3D" id="3.90.150.10">
    <property type="entry name" value="Variant Surface Glycoprotein, subunit A domain 1"/>
    <property type="match status" value="1"/>
</dbReference>
<keyword evidence="6" id="KW-0449">Lipoprotein</keyword>
<name>M4SWP9_9TRYP</name>
<keyword evidence="3" id="KW-0336">GPI-anchor</keyword>
<keyword evidence="2" id="KW-1003">Cell membrane</keyword>
<feature type="chain" id="PRO_5004058477" evidence="7">
    <location>
        <begin position="29"/>
        <end position="363"/>
    </location>
</feature>
<keyword evidence="4" id="KW-0472">Membrane</keyword>